<protein>
    <submittedName>
        <fullName evidence="2">Uncharacterized protein</fullName>
    </submittedName>
</protein>
<reference evidence="3" key="1">
    <citation type="journal article" date="2014" name="Cell">
        <title>The Architecture of a Scrambled Genome Reveals Massive Levels of Genomic Rearrangement during Development.</title>
        <authorList>
            <person name="Chen X."/>
            <person name="Bracht J.R."/>
            <person name="Goldman A.D."/>
            <person name="Dolzhenko E."/>
            <person name="Clay D.M."/>
            <person name="Swart E.C."/>
            <person name="Perlman D.H."/>
            <person name="Doak T.G."/>
            <person name="Stuart A."/>
            <person name="Amemiya C.T."/>
            <person name="Sebra R.P."/>
            <person name="Landweber L.F."/>
        </authorList>
    </citation>
    <scope>NUCLEOTIDE SEQUENCE [LARGE SCALE GENOMIC DNA]</scope>
    <source>
        <strain evidence="3">JRB310</strain>
    </source>
</reference>
<dbReference type="Proteomes" id="UP000053232">
    <property type="component" value="Unassembled WGS sequence"/>
</dbReference>
<dbReference type="EMBL" id="ARYC01006275">
    <property type="protein sequence ID" value="KEJ82697.1"/>
    <property type="molecule type" value="Genomic_DNA"/>
</dbReference>
<organism evidence="2 3">
    <name type="scientific">Oxytricha trifallax</name>
    <dbReference type="NCBI Taxonomy" id="1172189"/>
    <lineage>
        <taxon>Eukaryota</taxon>
        <taxon>Sar</taxon>
        <taxon>Alveolata</taxon>
        <taxon>Ciliophora</taxon>
        <taxon>Intramacronucleata</taxon>
        <taxon>Spirotrichea</taxon>
        <taxon>Stichotrichia</taxon>
        <taxon>Sporadotrichida</taxon>
        <taxon>Oxytrichidae</taxon>
        <taxon>Oxytrichinae</taxon>
        <taxon>Oxytricha</taxon>
    </lineage>
</organism>
<proteinExistence type="predicted"/>
<keyword evidence="3" id="KW-1185">Reference proteome</keyword>
<comment type="caution">
    <text evidence="2">The sequence shown here is derived from an EMBL/GenBank/DDBJ whole genome shotgun (WGS) entry which is preliminary data.</text>
</comment>
<name>A0A073IBA9_9SPIT</name>
<sequence length="300" mass="35650">MVNFYYDLEDSLDDVKFNCFIIDPKVAYRESRLSGFKETLLNGEEIKALGQMALKVYTEYAQSQLEPQGVLERADKIEMKELVKKVLENHKLKGTLPVYGEHTQLQAIMPRRQFKIMKNEKERQLKELKLAQESLRLRNSEKLSCPQIMDRLGISYYKLRRYLNNPIKKAQFWNLKQGNRGKYKKLHSRARTHIVNMLTYDQVPLQISDIQKSLQQKVQLHRNKQMIRRFLKNELMMTYKQVKQITNLHINNSSKLQRQYAAQQFVLFLNEGKRIINIDESVLHQTDERRKGWTAPYVKS</sequence>
<feature type="coiled-coil region" evidence="1">
    <location>
        <begin position="111"/>
        <end position="138"/>
    </location>
</feature>
<accession>A0A073IBA9</accession>
<gene>
    <name evidence="2" type="ORF">OXYTRIMIC_744</name>
</gene>
<keyword evidence="1" id="KW-0175">Coiled coil</keyword>
<evidence type="ECO:0000313" key="2">
    <source>
        <dbReference type="EMBL" id="KEJ82697.1"/>
    </source>
</evidence>
<dbReference type="AlphaFoldDB" id="A0A073IBA9"/>
<evidence type="ECO:0000313" key="3">
    <source>
        <dbReference type="Proteomes" id="UP000053232"/>
    </source>
</evidence>
<evidence type="ECO:0000256" key="1">
    <source>
        <dbReference type="SAM" id="Coils"/>
    </source>
</evidence>